<feature type="signal peptide" evidence="1">
    <location>
        <begin position="1"/>
        <end position="18"/>
    </location>
</feature>
<organism evidence="2 3">
    <name type="scientific">Cladobotryum mycophilum</name>
    <dbReference type="NCBI Taxonomy" id="491253"/>
    <lineage>
        <taxon>Eukaryota</taxon>
        <taxon>Fungi</taxon>
        <taxon>Dikarya</taxon>
        <taxon>Ascomycota</taxon>
        <taxon>Pezizomycotina</taxon>
        <taxon>Sordariomycetes</taxon>
        <taxon>Hypocreomycetidae</taxon>
        <taxon>Hypocreales</taxon>
        <taxon>Hypocreaceae</taxon>
        <taxon>Cladobotryum</taxon>
    </lineage>
</organism>
<feature type="chain" id="PRO_5047363831" description="IDI-2" evidence="1">
    <location>
        <begin position="19"/>
        <end position="157"/>
    </location>
</feature>
<evidence type="ECO:0000313" key="3">
    <source>
        <dbReference type="Proteomes" id="UP001338125"/>
    </source>
</evidence>
<keyword evidence="3" id="KW-1185">Reference proteome</keyword>
<comment type="caution">
    <text evidence="2">The sequence shown here is derived from an EMBL/GenBank/DDBJ whole genome shotgun (WGS) entry which is preliminary data.</text>
</comment>
<sequence>MKANTIALILAYAASAYAAAVVADAETSCGSLGVMKYDANKLPAGATPDDVRQCADHPLGHNRNQEPASLAPLHAGEMSVAPSGEDILVNRAAASCYRDAPYGCTRGYCWKVCGNNGEWCWTARAGGIGKWFTCNSWKDCDAKQACGKGCPSCGCGC</sequence>
<gene>
    <name evidence="2" type="ORF">PT974_11067</name>
</gene>
<keyword evidence="1" id="KW-0732">Signal</keyword>
<reference evidence="2 3" key="1">
    <citation type="submission" date="2024-01" db="EMBL/GenBank/DDBJ databases">
        <title>Complete genome of Cladobotryum mycophilum ATHUM6906.</title>
        <authorList>
            <person name="Christinaki A.C."/>
            <person name="Myridakis A.I."/>
            <person name="Kouvelis V.N."/>
        </authorList>
    </citation>
    <scope>NUCLEOTIDE SEQUENCE [LARGE SCALE GENOMIC DNA]</scope>
    <source>
        <strain evidence="2 3">ATHUM6906</strain>
    </source>
</reference>
<protein>
    <recommendedName>
        <fullName evidence="4">IDI-2</fullName>
    </recommendedName>
</protein>
<evidence type="ECO:0000256" key="1">
    <source>
        <dbReference type="SAM" id="SignalP"/>
    </source>
</evidence>
<dbReference type="Proteomes" id="UP001338125">
    <property type="component" value="Unassembled WGS sequence"/>
</dbReference>
<name>A0ABR0SCP3_9HYPO</name>
<evidence type="ECO:0008006" key="4">
    <source>
        <dbReference type="Google" id="ProtNLM"/>
    </source>
</evidence>
<dbReference type="EMBL" id="JAVFKD010000015">
    <property type="protein sequence ID" value="KAK5989540.1"/>
    <property type="molecule type" value="Genomic_DNA"/>
</dbReference>
<proteinExistence type="predicted"/>
<accession>A0ABR0SCP3</accession>
<evidence type="ECO:0000313" key="2">
    <source>
        <dbReference type="EMBL" id="KAK5989540.1"/>
    </source>
</evidence>